<feature type="transmembrane region" description="Helical" evidence="1">
    <location>
        <begin position="135"/>
        <end position="155"/>
    </location>
</feature>
<keyword evidence="3" id="KW-1185">Reference proteome</keyword>
<accession>A0ABS2AER4</accession>
<gene>
    <name evidence="2" type="ORF">JIG36_20150</name>
</gene>
<comment type="caution">
    <text evidence="2">The sequence shown here is derived from an EMBL/GenBank/DDBJ whole genome shotgun (WGS) entry which is preliminary data.</text>
</comment>
<dbReference type="Proteomes" id="UP000632138">
    <property type="component" value="Unassembled WGS sequence"/>
</dbReference>
<evidence type="ECO:0000256" key="1">
    <source>
        <dbReference type="SAM" id="Phobius"/>
    </source>
</evidence>
<reference evidence="2 3" key="1">
    <citation type="submission" date="2021-01" db="EMBL/GenBank/DDBJ databases">
        <title>Actinoplanes sp. nov. LDG1-06 isolated from lichen.</title>
        <authorList>
            <person name="Saeng-In P."/>
            <person name="Phongsopitanun W."/>
            <person name="Kanchanasin P."/>
            <person name="Yuki M."/>
            <person name="Kudo T."/>
            <person name="Ohkuma M."/>
            <person name="Tanasupawat S."/>
        </authorList>
    </citation>
    <scope>NUCLEOTIDE SEQUENCE [LARGE SCALE GENOMIC DNA]</scope>
    <source>
        <strain evidence="2 3">LDG1-06</strain>
    </source>
</reference>
<name>A0ABS2AER4_9ACTN</name>
<evidence type="ECO:0000313" key="3">
    <source>
        <dbReference type="Proteomes" id="UP000632138"/>
    </source>
</evidence>
<dbReference type="RefSeq" id="WP_203377904.1">
    <property type="nucleotide sequence ID" value="NZ_JAENHP010000006.1"/>
</dbReference>
<organism evidence="2 3">
    <name type="scientific">Paractinoplanes ovalisporus</name>
    <dbReference type="NCBI Taxonomy" id="2810368"/>
    <lineage>
        <taxon>Bacteria</taxon>
        <taxon>Bacillati</taxon>
        <taxon>Actinomycetota</taxon>
        <taxon>Actinomycetes</taxon>
        <taxon>Micromonosporales</taxon>
        <taxon>Micromonosporaceae</taxon>
        <taxon>Paractinoplanes</taxon>
    </lineage>
</organism>
<sequence>MSAPNQGTDEGRWLRVGVYTSVHGSPSPLPAVRLAGELRGLMRGRTVADVVLDSRGRVTRDDIDRLLNGERMPEPVVESFLLACRVPTPELRHWLLRYREVHDAPEPAAPAERAGLDAPAERAGLLHRIERRPGLTALVALATFAGLVVAVLAAVPDWRDMLLKDDEAQVGPPSPQPSTAPATPAPAVSVNNGNFCVFYGDNNHDNCNALTLASVKPSETSVLWVWFNGSPSELPTPPAYTSTNYPCGDWIDWLRANPRFYFPDLHKAIVLTGGSSEIVSMSNMRVDTVGPVEPARAGTWIKCGFFGGSDDRFHVRYSTLDGTTQVQEGEEDNPGSYGPWEPMPERKITLDGVQVTDVGLQVVSRPGMRYSGTVTVSVQLNKAGRAVQIGNNKQPLRWIGMAPGTGPDESEMYAYNQTSQAWVKGYNPMYDTVE</sequence>
<dbReference type="EMBL" id="JAENHP010000006">
    <property type="protein sequence ID" value="MBM2617873.1"/>
    <property type="molecule type" value="Genomic_DNA"/>
</dbReference>
<keyword evidence="1" id="KW-1133">Transmembrane helix</keyword>
<proteinExistence type="predicted"/>
<keyword evidence="1" id="KW-0812">Transmembrane</keyword>
<protein>
    <submittedName>
        <fullName evidence="2">Helix-turn-helix domain-containing protein</fullName>
    </submittedName>
</protein>
<evidence type="ECO:0000313" key="2">
    <source>
        <dbReference type="EMBL" id="MBM2617873.1"/>
    </source>
</evidence>
<keyword evidence="1" id="KW-0472">Membrane</keyword>